<reference evidence="2" key="1">
    <citation type="journal article" date="2019" name="Sci. Rep.">
        <title>Draft genome of Tanacetum cinerariifolium, the natural source of mosquito coil.</title>
        <authorList>
            <person name="Yamashiro T."/>
            <person name="Shiraishi A."/>
            <person name="Satake H."/>
            <person name="Nakayama K."/>
        </authorList>
    </citation>
    <scope>NUCLEOTIDE SEQUENCE</scope>
</reference>
<dbReference type="AlphaFoldDB" id="A0A699HY90"/>
<protein>
    <recommendedName>
        <fullName evidence="3">Xylulose kinase-1</fullName>
    </recommendedName>
</protein>
<evidence type="ECO:0000313" key="2">
    <source>
        <dbReference type="EMBL" id="GEY95363.1"/>
    </source>
</evidence>
<proteinExistence type="predicted"/>
<name>A0A699HY90_TANCI</name>
<organism evidence="2">
    <name type="scientific">Tanacetum cinerariifolium</name>
    <name type="common">Dalmatian daisy</name>
    <name type="synonym">Chrysanthemum cinerariifolium</name>
    <dbReference type="NCBI Taxonomy" id="118510"/>
    <lineage>
        <taxon>Eukaryota</taxon>
        <taxon>Viridiplantae</taxon>
        <taxon>Streptophyta</taxon>
        <taxon>Embryophyta</taxon>
        <taxon>Tracheophyta</taxon>
        <taxon>Spermatophyta</taxon>
        <taxon>Magnoliopsida</taxon>
        <taxon>eudicotyledons</taxon>
        <taxon>Gunneridae</taxon>
        <taxon>Pentapetalae</taxon>
        <taxon>asterids</taxon>
        <taxon>campanulids</taxon>
        <taxon>Asterales</taxon>
        <taxon>Asteraceae</taxon>
        <taxon>Asteroideae</taxon>
        <taxon>Anthemideae</taxon>
        <taxon>Anthemidinae</taxon>
        <taxon>Tanacetum</taxon>
    </lineage>
</organism>
<sequence length="502" mass="57941">MITILEKYEHNVDFHQIVDFVEASHIRYTLTITPTVYVSHIRQFWSTARIETTDEGTKILATVDDAELFENLALMGYNILRNQKFSFQNVIMEYLLKISKKACILKLKRRYFEDYCSDILYAVSIKEDTAYPCLEERFPLLSQRDAPAEEVCTADEVKGEGSGTPTEPHHTPSPEAEQSPYTAPSLPSQPTETTKLIPTITPSEIPTLRQYSRRARIAQHQTKMATKIATQDLEITSLKTRIKLLEDKDGGGAAPSGGGAAPSGEDDTIKGRSLKTGEEADVEISTERGTREIKEQLAREDQRRDEQIARNAEITRIHAEKELQMLIDGLDRNNETIAKYLQEYEQFVADLSIGEKIDMINELVKYHDHYAKVLKYQSQQRKPLFKKQQREFYMSIEDFVPVASKEEGERVKRKGLRLEHESAKKMKTSEEVSKEDLKEMMQLVPVEEVYIESLQVKHLIIDWEIYSEGQRTYWKIIRLGGHTDVYQFFVDMLKHFDREDLT</sequence>
<feature type="compositionally biased region" description="Basic and acidic residues" evidence="1">
    <location>
        <begin position="267"/>
        <end position="278"/>
    </location>
</feature>
<dbReference type="EMBL" id="BKCJ010225893">
    <property type="protein sequence ID" value="GEY95363.1"/>
    <property type="molecule type" value="Genomic_DNA"/>
</dbReference>
<evidence type="ECO:0000256" key="1">
    <source>
        <dbReference type="SAM" id="MobiDB-lite"/>
    </source>
</evidence>
<feature type="compositionally biased region" description="Polar residues" evidence="1">
    <location>
        <begin position="179"/>
        <end position="204"/>
    </location>
</feature>
<feature type="compositionally biased region" description="Gly residues" evidence="1">
    <location>
        <begin position="251"/>
        <end position="261"/>
    </location>
</feature>
<feature type="region of interest" description="Disordered" evidence="1">
    <location>
        <begin position="246"/>
        <end position="287"/>
    </location>
</feature>
<feature type="region of interest" description="Disordered" evidence="1">
    <location>
        <begin position="149"/>
        <end position="205"/>
    </location>
</feature>
<evidence type="ECO:0008006" key="3">
    <source>
        <dbReference type="Google" id="ProtNLM"/>
    </source>
</evidence>
<gene>
    <name evidence="2" type="ORF">Tci_467337</name>
</gene>
<accession>A0A699HY90</accession>
<comment type="caution">
    <text evidence="2">The sequence shown here is derived from an EMBL/GenBank/DDBJ whole genome shotgun (WGS) entry which is preliminary data.</text>
</comment>